<sequence>MKTPDESQYHYWPPVFGEQMGPHGTRHAFKGGRKWDGRRSGTSVCGAEDLPMAGPSEVDWLMAPTCMDCHAFLKGEQSWTK</sequence>
<dbReference type="AlphaFoldDB" id="A0A839DRH4"/>
<evidence type="ECO:0000313" key="1">
    <source>
        <dbReference type="EMBL" id="MBA8824582.1"/>
    </source>
</evidence>
<comment type="caution">
    <text evidence="1">The sequence shown here is derived from an EMBL/GenBank/DDBJ whole genome shotgun (WGS) entry which is preliminary data.</text>
</comment>
<organism evidence="1 2">
    <name type="scientific">Halosaccharopolyspora lacisalsi</name>
    <dbReference type="NCBI Taxonomy" id="1000566"/>
    <lineage>
        <taxon>Bacteria</taxon>
        <taxon>Bacillati</taxon>
        <taxon>Actinomycetota</taxon>
        <taxon>Actinomycetes</taxon>
        <taxon>Pseudonocardiales</taxon>
        <taxon>Pseudonocardiaceae</taxon>
        <taxon>Halosaccharopolyspora</taxon>
    </lineage>
</organism>
<name>A0A839DRH4_9PSEU</name>
<reference evidence="1 2" key="1">
    <citation type="submission" date="2020-07" db="EMBL/GenBank/DDBJ databases">
        <title>Sequencing the genomes of 1000 actinobacteria strains.</title>
        <authorList>
            <person name="Klenk H.-P."/>
        </authorList>
    </citation>
    <scope>NUCLEOTIDE SEQUENCE [LARGE SCALE GENOMIC DNA]</scope>
    <source>
        <strain evidence="1 2">DSM 45975</strain>
    </source>
</reference>
<gene>
    <name evidence="1" type="ORF">FHX42_001929</name>
</gene>
<accession>A0A839DRH4</accession>
<dbReference type="EMBL" id="JACGWZ010000002">
    <property type="protein sequence ID" value="MBA8824582.1"/>
    <property type="molecule type" value="Genomic_DNA"/>
</dbReference>
<keyword evidence="2" id="KW-1185">Reference proteome</keyword>
<proteinExistence type="predicted"/>
<protein>
    <submittedName>
        <fullName evidence="1">Uncharacterized protein</fullName>
    </submittedName>
</protein>
<dbReference type="Proteomes" id="UP000569329">
    <property type="component" value="Unassembled WGS sequence"/>
</dbReference>
<evidence type="ECO:0000313" key="2">
    <source>
        <dbReference type="Proteomes" id="UP000569329"/>
    </source>
</evidence>